<geneLocation type="mitochondrion" evidence="1"/>
<gene>
    <name evidence="1" type="primary">orf136</name>
</gene>
<dbReference type="GeneID" id="38284473"/>
<dbReference type="RefSeq" id="YP_009522488.1">
    <property type="nucleotide sequence ID" value="NC_039589.1"/>
</dbReference>
<sequence>MNKLNKDQFIIILFRIKFTNGNYATLTNLQKINNSQECFNDLLKLYQNTLDIKSEEYNSNEIISIIFSYKIIPQDKLINNKTKIDVKIKQMKVNNYKLYGYNLPTTMDYNSWGTITKKYDNIILILKKIIVIYYIK</sequence>
<proteinExistence type="predicted"/>
<organism evidence="1">
    <name type="scientific">Hygrophorus russula</name>
    <dbReference type="NCBI Taxonomy" id="264141"/>
    <lineage>
        <taxon>Eukaryota</taxon>
        <taxon>Fungi</taxon>
        <taxon>Dikarya</taxon>
        <taxon>Basidiomycota</taxon>
        <taxon>Agaricomycotina</taxon>
        <taxon>Agaricomycetes</taxon>
        <taxon>Agaricomycetidae</taxon>
        <taxon>Agaricales</taxon>
        <taxon>Hygrophoraceae</taxon>
        <taxon>Hygrophorus</taxon>
    </lineage>
</organism>
<reference evidence="1" key="1">
    <citation type="journal article" date="2019" name="Int. J. Biol. Macromol.">
        <title>The first complete mitochondrial genome from the family Hygrophoraceae (Hygrophorus russula) by next-generation sequencing and phylogenetic implications.</title>
        <authorList>
            <person name="Li Q."/>
            <person name="Wang Q."/>
            <person name="Jin X."/>
            <person name="Chen Z."/>
            <person name="Xiong C."/>
            <person name="Li P."/>
            <person name="Zhao J."/>
            <person name="Huang W."/>
        </authorList>
    </citation>
    <scope>NUCLEOTIDE SEQUENCE</scope>
    <source>
        <strain evidence="1">SLZ1</strain>
    </source>
</reference>
<protein>
    <submittedName>
        <fullName evidence="1">RNA polymerase</fullName>
    </submittedName>
</protein>
<dbReference type="EMBL" id="MH643589">
    <property type="protein sequence ID" value="AXQ02211.1"/>
    <property type="molecule type" value="Genomic_DNA"/>
</dbReference>
<dbReference type="AlphaFoldDB" id="A0A346LZL6"/>
<evidence type="ECO:0000313" key="1">
    <source>
        <dbReference type="EMBL" id="AXQ02211.1"/>
    </source>
</evidence>
<name>A0A346LZL6_9AGAR</name>
<accession>A0A346LZL6</accession>
<keyword evidence="1" id="KW-0496">Mitochondrion</keyword>